<sequence length="656" mass="73390">MKGGGSATEFATRISRALIAASNFTRPTRSWSPSLEHTLHRLGCRNSLTPSLVARVIDPFLLPHHSLALGFFNWAAQQPGFGHTSITYQSILKSLSCSRQFNAIDTLLRQVKNQKVTLHYSVYGSVIASFISGKKPKDAFFILREVSSIIQDIGPEICNSLLAALVSDGYFEHAQKVFDEMSKKGVPFTTLGFGVFIWRICEKAELGVVLSVLDEVKRCESMINGSVIALLTVHGLCKASRVSEALFLLDELRSRNCKPDFMAYRIVSEAFRSTGNVFETEKVLKKKRKLGVAPRTNDYRDFILCLIMERRLYEAKELGEVIVSGNFPIEDDVLNALIGSVSTIDSDSALVFFNFMVGKGRLPTLLTLSNLSRNLCKYEKIDELLEMFEVLSCHNYFKDMESYNVMVSFLCKAGKVKEAYRVLQDMKKKGLNPDISFYNSLMEACCREDLLRPAKRLWDEMFTSGCSGNLKTYNTLIRKLSEVGQVEEAQSLFDHMLERGVAPDATTYTSLVQGLCDETKLEAAFQILNMSVKQDLMLAKNVLDTYILYLCQKGLFLAASELLCRLECHQVHSDSHVILLKCLVDAEEVPIAIKHMKWVQQASSSFLQVISSALSASVSSSSKPEAILQLLEAMEQNLCLGNISGNKLFSRSFPPR</sequence>
<evidence type="ECO:0000313" key="5">
    <source>
        <dbReference type="Proteomes" id="UP000583929"/>
    </source>
</evidence>
<dbReference type="InterPro" id="IPR050667">
    <property type="entry name" value="PPR-containing_protein"/>
</dbReference>
<feature type="repeat" description="PPR" evidence="3">
    <location>
        <begin position="434"/>
        <end position="468"/>
    </location>
</feature>
<dbReference type="PROSITE" id="PS51375">
    <property type="entry name" value="PPR"/>
    <property type="match status" value="6"/>
</dbReference>
<gene>
    <name evidence="4" type="ORF">G4B88_001446</name>
</gene>
<evidence type="ECO:0000256" key="3">
    <source>
        <dbReference type="PROSITE-ProRule" id="PRU00708"/>
    </source>
</evidence>
<keyword evidence="2" id="KW-0677">Repeat</keyword>
<dbReference type="Pfam" id="PF13041">
    <property type="entry name" value="PPR_2"/>
    <property type="match status" value="2"/>
</dbReference>
<evidence type="ECO:0000256" key="1">
    <source>
        <dbReference type="ARBA" id="ARBA00007626"/>
    </source>
</evidence>
<feature type="repeat" description="PPR" evidence="3">
    <location>
        <begin position="225"/>
        <end position="259"/>
    </location>
</feature>
<proteinExistence type="inferred from homology"/>
<feature type="repeat" description="PPR" evidence="3">
    <location>
        <begin position="469"/>
        <end position="503"/>
    </location>
</feature>
<dbReference type="InterPro" id="IPR002885">
    <property type="entry name" value="PPR_rpt"/>
</dbReference>
<protein>
    <recommendedName>
        <fullName evidence="6">Pentatricopeptide repeat-containing protein</fullName>
    </recommendedName>
</protein>
<keyword evidence="5" id="KW-1185">Reference proteome</keyword>
<dbReference type="Pfam" id="PF01535">
    <property type="entry name" value="PPR"/>
    <property type="match status" value="3"/>
</dbReference>
<dbReference type="EMBL" id="JAATIQ010000245">
    <property type="protein sequence ID" value="KAF4367694.1"/>
    <property type="molecule type" value="Genomic_DNA"/>
</dbReference>
<dbReference type="NCBIfam" id="TIGR00756">
    <property type="entry name" value="PPR"/>
    <property type="match status" value="5"/>
</dbReference>
<organism evidence="4 5">
    <name type="scientific">Cannabis sativa</name>
    <name type="common">Hemp</name>
    <name type="synonym">Marijuana</name>
    <dbReference type="NCBI Taxonomy" id="3483"/>
    <lineage>
        <taxon>Eukaryota</taxon>
        <taxon>Viridiplantae</taxon>
        <taxon>Streptophyta</taxon>
        <taxon>Embryophyta</taxon>
        <taxon>Tracheophyta</taxon>
        <taxon>Spermatophyta</taxon>
        <taxon>Magnoliopsida</taxon>
        <taxon>eudicotyledons</taxon>
        <taxon>Gunneridae</taxon>
        <taxon>Pentapetalae</taxon>
        <taxon>rosids</taxon>
        <taxon>fabids</taxon>
        <taxon>Rosales</taxon>
        <taxon>Cannabaceae</taxon>
        <taxon>Cannabis</taxon>
    </lineage>
</organism>
<name>A0A7J6FAJ4_CANSA</name>
<comment type="similarity">
    <text evidence="1">Belongs to the PPR family. P subfamily.</text>
</comment>
<dbReference type="Gene3D" id="1.25.40.10">
    <property type="entry name" value="Tetratricopeptide repeat domain"/>
    <property type="match status" value="5"/>
</dbReference>
<feature type="repeat" description="PPR" evidence="3">
    <location>
        <begin position="504"/>
        <end position="538"/>
    </location>
</feature>
<feature type="repeat" description="PPR" evidence="3">
    <location>
        <begin position="154"/>
        <end position="188"/>
    </location>
</feature>
<dbReference type="PANTHER" id="PTHR47939">
    <property type="entry name" value="MEMBRANE-ASSOCIATED SALT-INDUCIBLE PROTEIN-LIKE"/>
    <property type="match status" value="1"/>
</dbReference>
<dbReference type="PANTHER" id="PTHR47939:SF13">
    <property type="entry name" value="OS03G0201400 PROTEIN"/>
    <property type="match status" value="1"/>
</dbReference>
<evidence type="ECO:0000256" key="2">
    <source>
        <dbReference type="ARBA" id="ARBA00022737"/>
    </source>
</evidence>
<dbReference type="AlphaFoldDB" id="A0A7J6FAJ4"/>
<evidence type="ECO:0000313" key="4">
    <source>
        <dbReference type="EMBL" id="KAF4367694.1"/>
    </source>
</evidence>
<dbReference type="Proteomes" id="UP000583929">
    <property type="component" value="Unassembled WGS sequence"/>
</dbReference>
<dbReference type="InterPro" id="IPR011990">
    <property type="entry name" value="TPR-like_helical_dom_sf"/>
</dbReference>
<accession>A0A7J6FAJ4</accession>
<evidence type="ECO:0008006" key="6">
    <source>
        <dbReference type="Google" id="ProtNLM"/>
    </source>
</evidence>
<comment type="caution">
    <text evidence="4">The sequence shown here is derived from an EMBL/GenBank/DDBJ whole genome shotgun (WGS) entry which is preliminary data.</text>
</comment>
<reference evidence="4 5" key="1">
    <citation type="journal article" date="2020" name="bioRxiv">
        <title>Sequence and annotation of 42 cannabis genomes reveals extensive copy number variation in cannabinoid synthesis and pathogen resistance genes.</title>
        <authorList>
            <person name="Mckernan K.J."/>
            <person name="Helbert Y."/>
            <person name="Kane L.T."/>
            <person name="Ebling H."/>
            <person name="Zhang L."/>
            <person name="Liu B."/>
            <person name="Eaton Z."/>
            <person name="Mclaughlin S."/>
            <person name="Kingan S."/>
            <person name="Baybayan P."/>
            <person name="Concepcion G."/>
            <person name="Jordan M."/>
            <person name="Riva A."/>
            <person name="Barbazuk W."/>
            <person name="Harkins T."/>
        </authorList>
    </citation>
    <scope>NUCLEOTIDE SEQUENCE [LARGE SCALE GENOMIC DNA]</scope>
    <source>
        <strain evidence="5">cv. Jamaican Lion 4</strain>
        <tissue evidence="4">Leaf</tissue>
    </source>
</reference>
<feature type="repeat" description="PPR" evidence="3">
    <location>
        <begin position="399"/>
        <end position="433"/>
    </location>
</feature>